<protein>
    <submittedName>
        <fullName evidence="3">Uncharacterized protein</fullName>
    </submittedName>
</protein>
<comment type="caution">
    <text evidence="3">The sequence shown here is derived from an EMBL/GenBank/DDBJ whole genome shotgun (WGS) entry which is preliminary data.</text>
</comment>
<feature type="region of interest" description="Disordered" evidence="1">
    <location>
        <begin position="197"/>
        <end position="223"/>
    </location>
</feature>
<keyword evidence="2" id="KW-0472">Membrane</keyword>
<organism evidence="3 4">
    <name type="scientific">Carnegiea gigantea</name>
    <dbReference type="NCBI Taxonomy" id="171969"/>
    <lineage>
        <taxon>Eukaryota</taxon>
        <taxon>Viridiplantae</taxon>
        <taxon>Streptophyta</taxon>
        <taxon>Embryophyta</taxon>
        <taxon>Tracheophyta</taxon>
        <taxon>Spermatophyta</taxon>
        <taxon>Magnoliopsida</taxon>
        <taxon>eudicotyledons</taxon>
        <taxon>Gunneridae</taxon>
        <taxon>Pentapetalae</taxon>
        <taxon>Caryophyllales</taxon>
        <taxon>Cactineae</taxon>
        <taxon>Cactaceae</taxon>
        <taxon>Cactoideae</taxon>
        <taxon>Echinocereeae</taxon>
        <taxon>Carnegiea</taxon>
    </lineage>
</organism>
<feature type="region of interest" description="Disordered" evidence="1">
    <location>
        <begin position="275"/>
        <end position="295"/>
    </location>
</feature>
<dbReference type="EMBL" id="JAKOGI010000403">
    <property type="protein sequence ID" value="KAJ8435590.1"/>
    <property type="molecule type" value="Genomic_DNA"/>
</dbReference>
<keyword evidence="2" id="KW-1133">Transmembrane helix</keyword>
<feature type="region of interest" description="Disordered" evidence="1">
    <location>
        <begin position="312"/>
        <end position="337"/>
    </location>
</feature>
<feature type="region of interest" description="Disordered" evidence="1">
    <location>
        <begin position="139"/>
        <end position="161"/>
    </location>
</feature>
<reference evidence="3" key="1">
    <citation type="submission" date="2022-04" db="EMBL/GenBank/DDBJ databases">
        <title>Carnegiea gigantea Genome sequencing and assembly v2.</title>
        <authorList>
            <person name="Copetti D."/>
            <person name="Sanderson M.J."/>
            <person name="Burquez A."/>
            <person name="Wojciechowski M.F."/>
        </authorList>
    </citation>
    <scope>NUCLEOTIDE SEQUENCE</scope>
    <source>
        <strain evidence="3">SGP5-SGP5p</strain>
        <tissue evidence="3">Aerial part</tissue>
    </source>
</reference>
<dbReference type="PANTHER" id="PTHR35482">
    <property type="entry name" value="CYTOCHROME C OXIDASE SUBUNIT"/>
    <property type="match status" value="1"/>
</dbReference>
<keyword evidence="4" id="KW-1185">Reference proteome</keyword>
<feature type="transmembrane region" description="Helical" evidence="2">
    <location>
        <begin position="502"/>
        <end position="521"/>
    </location>
</feature>
<feature type="region of interest" description="Disordered" evidence="1">
    <location>
        <begin position="48"/>
        <end position="75"/>
    </location>
</feature>
<dbReference type="PANTHER" id="PTHR35482:SF1">
    <property type="entry name" value="CYTOCHROME C OXIDASE SUBUNIT"/>
    <property type="match status" value="1"/>
</dbReference>
<name>A0A9Q1K2H6_9CARY</name>
<evidence type="ECO:0000313" key="4">
    <source>
        <dbReference type="Proteomes" id="UP001153076"/>
    </source>
</evidence>
<keyword evidence="2" id="KW-0812">Transmembrane</keyword>
<evidence type="ECO:0000256" key="1">
    <source>
        <dbReference type="SAM" id="MobiDB-lite"/>
    </source>
</evidence>
<proteinExistence type="predicted"/>
<gene>
    <name evidence="3" type="ORF">Cgig2_021744</name>
</gene>
<evidence type="ECO:0000313" key="3">
    <source>
        <dbReference type="EMBL" id="KAJ8435590.1"/>
    </source>
</evidence>
<accession>A0A9Q1K2H6</accession>
<dbReference type="OrthoDB" id="206869at2759"/>
<dbReference type="AlphaFoldDB" id="A0A9Q1K2H6"/>
<sequence length="525" mass="57324">MASLCQSPWISSPPTTLPVPSIKPTFFLSSKIRPSSFRALQICASSAMGRPDYETSLPNSADTPESPEESKPDRVKLAFERAREYKKSLKVRQNRKYPDGGSPGIVGGNDGFVSGLEDVGPKEVPEAVRVAMEKAGEYKQTKGMADNGRSNVDSENFPGGGKEEVAQAVRIAIEKAKEYKKNKGNIAGSISALESLKLTGSDGGKSSGLDDGSTESKIGKQEDPKISSIDFVGLNFADKKRSRGLPAGLVPVADPFTEGDLPEVEIIVGDASKFGSSAASETKTSSEEESPDLYKPKVSTWGVFPRPRDISKTFGGGRNIRPGEALETPQDRATKEARTKQLLASYERKIGLSMDPKLKAECEEALEDGDLLMDVGKLIEALPYYQLVMDKLAFQTELHGLAALQWSICQDSLSRPEKARVMYEKLRSHPNAQVSKKATQFAFGFQVTIFSDFPAMEMMKVTRSTVSPRNTGYENYFEVFVEDKENYASGRTESQEDALNQAIPYIIFLATPILLVLLIAASKRI</sequence>
<dbReference type="Proteomes" id="UP001153076">
    <property type="component" value="Unassembled WGS sequence"/>
</dbReference>
<evidence type="ECO:0000256" key="2">
    <source>
        <dbReference type="SAM" id="Phobius"/>
    </source>
</evidence>